<protein>
    <recommendedName>
        <fullName evidence="4">Metal resistance protein</fullName>
    </recommendedName>
</protein>
<gene>
    <name evidence="2" type="ORF">GGR30_000492</name>
</gene>
<dbReference type="PANTHER" id="PTHR33677">
    <property type="entry name" value="TRANSCRIPTIONAL REPRESSOR FRMR-RELATED"/>
    <property type="match status" value="1"/>
</dbReference>
<evidence type="ECO:0000313" key="3">
    <source>
        <dbReference type="Proteomes" id="UP000530571"/>
    </source>
</evidence>
<evidence type="ECO:0000256" key="1">
    <source>
        <dbReference type="ARBA" id="ARBA00005260"/>
    </source>
</evidence>
<dbReference type="CDD" id="cd10154">
    <property type="entry name" value="NreA-like_DUF156"/>
    <property type="match status" value="1"/>
</dbReference>
<comment type="similarity">
    <text evidence="1">Belongs to the FrmR/RcnR family.</text>
</comment>
<organism evidence="2 3">
    <name type="scientific">Martelella radicis</name>
    <dbReference type="NCBI Taxonomy" id="1397476"/>
    <lineage>
        <taxon>Bacteria</taxon>
        <taxon>Pseudomonadati</taxon>
        <taxon>Pseudomonadota</taxon>
        <taxon>Alphaproteobacteria</taxon>
        <taxon>Hyphomicrobiales</taxon>
        <taxon>Aurantimonadaceae</taxon>
        <taxon>Martelella</taxon>
    </lineage>
</organism>
<sequence>MGTEHRHQSHPRIVARLKRAEGHLNSVVAMIEAGRPCLEIAQQLQAVESAIRNAKQALIHDHVDHCLGARDSESELEELKTITRYL</sequence>
<dbReference type="InterPro" id="IPR038390">
    <property type="entry name" value="Metal_Tscrpt_repr_sf"/>
</dbReference>
<dbReference type="InterPro" id="IPR003735">
    <property type="entry name" value="Metal_Tscrpt_repr"/>
</dbReference>
<proteinExistence type="inferred from homology"/>
<reference evidence="2 3" key="1">
    <citation type="submission" date="2020-08" db="EMBL/GenBank/DDBJ databases">
        <title>Genomic Encyclopedia of Type Strains, Phase IV (KMG-IV): sequencing the most valuable type-strain genomes for metagenomic binning, comparative biology and taxonomic classification.</title>
        <authorList>
            <person name="Goeker M."/>
        </authorList>
    </citation>
    <scope>NUCLEOTIDE SEQUENCE [LARGE SCALE GENOMIC DNA]</scope>
    <source>
        <strain evidence="2 3">DSM 28101</strain>
    </source>
</reference>
<dbReference type="Proteomes" id="UP000530571">
    <property type="component" value="Unassembled WGS sequence"/>
</dbReference>
<dbReference type="GO" id="GO:0003677">
    <property type="term" value="F:DNA binding"/>
    <property type="evidence" value="ECO:0007669"/>
    <property type="project" value="InterPro"/>
</dbReference>
<dbReference type="GO" id="GO:0045892">
    <property type="term" value="P:negative regulation of DNA-templated transcription"/>
    <property type="evidence" value="ECO:0007669"/>
    <property type="project" value="UniProtKB-ARBA"/>
</dbReference>
<name>A0A7W6P9P7_9HYPH</name>
<accession>A0A7W6P9P7</accession>
<dbReference type="GO" id="GO:0046872">
    <property type="term" value="F:metal ion binding"/>
    <property type="evidence" value="ECO:0007669"/>
    <property type="project" value="InterPro"/>
</dbReference>
<dbReference type="EMBL" id="JACIDZ010000001">
    <property type="protein sequence ID" value="MBB4120597.1"/>
    <property type="molecule type" value="Genomic_DNA"/>
</dbReference>
<dbReference type="RefSeq" id="WP_183482112.1">
    <property type="nucleotide sequence ID" value="NZ_JACIDZ010000001.1"/>
</dbReference>
<dbReference type="Gene3D" id="1.20.58.1000">
    <property type="entry name" value="Metal-sensitive repressor, helix protomer"/>
    <property type="match status" value="1"/>
</dbReference>
<keyword evidence="3" id="KW-1185">Reference proteome</keyword>
<evidence type="ECO:0008006" key="4">
    <source>
        <dbReference type="Google" id="ProtNLM"/>
    </source>
</evidence>
<dbReference type="AlphaFoldDB" id="A0A7W6P9P7"/>
<dbReference type="Pfam" id="PF02583">
    <property type="entry name" value="Trns_repr_metal"/>
    <property type="match status" value="1"/>
</dbReference>
<comment type="caution">
    <text evidence="2">The sequence shown here is derived from an EMBL/GenBank/DDBJ whole genome shotgun (WGS) entry which is preliminary data.</text>
</comment>
<evidence type="ECO:0000313" key="2">
    <source>
        <dbReference type="EMBL" id="MBB4120597.1"/>
    </source>
</evidence>